<dbReference type="PANTHER" id="PTHR21022:SF19">
    <property type="entry name" value="PREPHENATE DEHYDRATASE-RELATED"/>
    <property type="match status" value="1"/>
</dbReference>
<feature type="site" description="Essential for prephenate dehydratase activity" evidence="19">
    <location>
        <position position="256"/>
    </location>
</feature>
<dbReference type="PROSITE" id="PS51671">
    <property type="entry name" value="ACT"/>
    <property type="match status" value="1"/>
</dbReference>
<dbReference type="PIRSF" id="PIRSF001500">
    <property type="entry name" value="Chor_mut_pdt_Ppr"/>
    <property type="match status" value="1"/>
</dbReference>
<comment type="function">
    <text evidence="2">Catalyzes the Claisen rearrangement of chorismate to prephenate and the decarboxylation/dehydration of prephenate to phenylpyruvate.</text>
</comment>
<dbReference type="GO" id="GO:0005737">
    <property type="term" value="C:cytoplasm"/>
    <property type="evidence" value="ECO:0007669"/>
    <property type="project" value="UniProtKB-SubCell"/>
</dbReference>
<dbReference type="SUPFAM" id="SSF53850">
    <property type="entry name" value="Periplasmic binding protein-like II"/>
    <property type="match status" value="1"/>
</dbReference>
<evidence type="ECO:0000313" key="25">
    <source>
        <dbReference type="Proteomes" id="UP000741360"/>
    </source>
</evidence>
<dbReference type="AlphaFoldDB" id="A0A932LZJ2"/>
<keyword evidence="20" id="KW-0175">Coiled coil</keyword>
<accession>A0A932LZJ2</accession>
<dbReference type="SMART" id="SM00830">
    <property type="entry name" value="CM_2"/>
    <property type="match status" value="1"/>
</dbReference>
<dbReference type="FunFam" id="3.40.190.10:FF:000029">
    <property type="entry name" value="Chorismate mutase/Prephenate dehydratase"/>
    <property type="match status" value="1"/>
</dbReference>
<keyword evidence="9" id="KW-0963">Cytoplasm</keyword>
<dbReference type="FunFam" id="3.30.70.260:FF:000012">
    <property type="entry name" value="Prephenate dehydratase"/>
    <property type="match status" value="1"/>
</dbReference>
<evidence type="ECO:0000256" key="16">
    <source>
        <dbReference type="ARBA" id="ARBA00031175"/>
    </source>
</evidence>
<dbReference type="Gene3D" id="1.20.59.10">
    <property type="entry name" value="Chorismate mutase"/>
    <property type="match status" value="1"/>
</dbReference>
<evidence type="ECO:0000256" key="12">
    <source>
        <dbReference type="ARBA" id="ARBA00023222"/>
    </source>
</evidence>
<evidence type="ECO:0000256" key="11">
    <source>
        <dbReference type="ARBA" id="ARBA00023141"/>
    </source>
</evidence>
<comment type="pathway">
    <text evidence="5">Metabolic intermediate biosynthesis; prephenate biosynthesis; prephenate from chorismate: step 1/1.</text>
</comment>
<dbReference type="InterPro" id="IPR001086">
    <property type="entry name" value="Preph_deHydtase"/>
</dbReference>
<evidence type="ECO:0000256" key="18">
    <source>
        <dbReference type="ARBA" id="ARBA00047848"/>
    </source>
</evidence>
<dbReference type="PROSITE" id="PS00857">
    <property type="entry name" value="PREPHENATE_DEHYDR_1"/>
    <property type="match status" value="1"/>
</dbReference>
<evidence type="ECO:0000256" key="20">
    <source>
        <dbReference type="SAM" id="Coils"/>
    </source>
</evidence>
<dbReference type="PANTHER" id="PTHR21022">
    <property type="entry name" value="PREPHENATE DEHYDRATASE P PROTEIN"/>
    <property type="match status" value="1"/>
</dbReference>
<evidence type="ECO:0000256" key="4">
    <source>
        <dbReference type="ARBA" id="ARBA00004741"/>
    </source>
</evidence>
<keyword evidence="14 24" id="KW-0456">Lyase</keyword>
<proteinExistence type="predicted"/>
<evidence type="ECO:0000259" key="22">
    <source>
        <dbReference type="PROSITE" id="PS51171"/>
    </source>
</evidence>
<dbReference type="NCBIfam" id="NF008865">
    <property type="entry name" value="PRK11898.1"/>
    <property type="match status" value="1"/>
</dbReference>
<evidence type="ECO:0000256" key="9">
    <source>
        <dbReference type="ARBA" id="ARBA00022490"/>
    </source>
</evidence>
<evidence type="ECO:0000256" key="5">
    <source>
        <dbReference type="ARBA" id="ARBA00004817"/>
    </source>
</evidence>
<evidence type="ECO:0000256" key="7">
    <source>
        <dbReference type="ARBA" id="ARBA00013147"/>
    </source>
</evidence>
<protein>
    <recommendedName>
        <fullName evidence="8">Bifunctional chorismate mutase/prephenate dehydratase</fullName>
        <ecNumber evidence="7">4.2.1.51</ecNumber>
        <ecNumber evidence="6">5.4.99.5</ecNumber>
    </recommendedName>
    <alternativeName>
        <fullName evidence="17">Chorismate mutase-prephenate dehydratase</fullName>
    </alternativeName>
    <alternativeName>
        <fullName evidence="16">p-protein</fullName>
    </alternativeName>
</protein>
<dbReference type="InterPro" id="IPR045865">
    <property type="entry name" value="ACT-like_dom_sf"/>
</dbReference>
<dbReference type="CDD" id="cd04905">
    <property type="entry name" value="ACT_CM-PDT"/>
    <property type="match status" value="1"/>
</dbReference>
<dbReference type="InterPro" id="IPR018528">
    <property type="entry name" value="Preph_deHydtase_CS"/>
</dbReference>
<comment type="pathway">
    <text evidence="4">Amino-acid biosynthesis; L-phenylalanine biosynthesis; phenylpyruvate from prephenate: step 1/1.</text>
</comment>
<evidence type="ECO:0000256" key="8">
    <source>
        <dbReference type="ARBA" id="ARBA00014401"/>
    </source>
</evidence>
<comment type="catalytic activity">
    <reaction evidence="18">
        <text>prephenate + H(+) = 3-phenylpyruvate + CO2 + H2O</text>
        <dbReference type="Rhea" id="RHEA:21648"/>
        <dbReference type="ChEBI" id="CHEBI:15377"/>
        <dbReference type="ChEBI" id="CHEBI:15378"/>
        <dbReference type="ChEBI" id="CHEBI:16526"/>
        <dbReference type="ChEBI" id="CHEBI:18005"/>
        <dbReference type="ChEBI" id="CHEBI:29934"/>
        <dbReference type="EC" id="4.2.1.51"/>
    </reaction>
</comment>
<evidence type="ECO:0000256" key="17">
    <source>
        <dbReference type="ARBA" id="ARBA00031520"/>
    </source>
</evidence>
<feature type="coiled-coil region" evidence="20">
    <location>
        <begin position="4"/>
        <end position="31"/>
    </location>
</feature>
<evidence type="ECO:0000256" key="10">
    <source>
        <dbReference type="ARBA" id="ARBA00022605"/>
    </source>
</evidence>
<evidence type="ECO:0000259" key="23">
    <source>
        <dbReference type="PROSITE" id="PS51671"/>
    </source>
</evidence>
<dbReference type="InterPro" id="IPR010957">
    <property type="entry name" value="G/b/e-P-prot_chorismate_mutase"/>
</dbReference>
<dbReference type="Gene3D" id="3.40.190.10">
    <property type="entry name" value="Periplasmic binding protein-like II"/>
    <property type="match status" value="2"/>
</dbReference>
<dbReference type="SUPFAM" id="SSF55021">
    <property type="entry name" value="ACT-like"/>
    <property type="match status" value="1"/>
</dbReference>
<dbReference type="InterPro" id="IPR008242">
    <property type="entry name" value="Chor_mutase/pphenate_deHydtase"/>
</dbReference>
<comment type="catalytic activity">
    <reaction evidence="1">
        <text>chorismate = prephenate</text>
        <dbReference type="Rhea" id="RHEA:13897"/>
        <dbReference type="ChEBI" id="CHEBI:29748"/>
        <dbReference type="ChEBI" id="CHEBI:29934"/>
        <dbReference type="EC" id="5.4.99.5"/>
    </reaction>
</comment>
<dbReference type="EC" id="4.2.1.51" evidence="7"/>
<comment type="subcellular location">
    <subcellularLocation>
        <location evidence="3">Cytoplasm</location>
    </subcellularLocation>
</comment>
<dbReference type="PROSITE" id="PS00858">
    <property type="entry name" value="PREPHENATE_DEHYDR_2"/>
    <property type="match status" value="1"/>
</dbReference>
<keyword evidence="10" id="KW-0028">Amino-acid biosynthesis</keyword>
<dbReference type="InterPro" id="IPR002701">
    <property type="entry name" value="CM_II_prokaryot"/>
</dbReference>
<evidence type="ECO:0000256" key="15">
    <source>
        <dbReference type="ARBA" id="ARBA00023268"/>
    </source>
</evidence>
<keyword evidence="13" id="KW-0413">Isomerase</keyword>
<dbReference type="EC" id="5.4.99.5" evidence="6"/>
<evidence type="ECO:0000256" key="1">
    <source>
        <dbReference type="ARBA" id="ARBA00000824"/>
    </source>
</evidence>
<dbReference type="InterPro" id="IPR036979">
    <property type="entry name" value="CM_dom_sf"/>
</dbReference>
<dbReference type="CDD" id="cd13630">
    <property type="entry name" value="PBP2_PDT_1"/>
    <property type="match status" value="1"/>
</dbReference>
<dbReference type="Pfam" id="PF01817">
    <property type="entry name" value="CM_2"/>
    <property type="match status" value="1"/>
</dbReference>
<name>A0A932LZJ2_UNCTE</name>
<organism evidence="24 25">
    <name type="scientific">Tectimicrobiota bacterium</name>
    <dbReference type="NCBI Taxonomy" id="2528274"/>
    <lineage>
        <taxon>Bacteria</taxon>
        <taxon>Pseudomonadati</taxon>
        <taxon>Nitrospinota/Tectimicrobiota group</taxon>
        <taxon>Candidatus Tectimicrobiota</taxon>
    </lineage>
</organism>
<dbReference type="InterPro" id="IPR036263">
    <property type="entry name" value="Chorismate_II_sf"/>
</dbReference>
<evidence type="ECO:0000256" key="6">
    <source>
        <dbReference type="ARBA" id="ARBA00012404"/>
    </source>
</evidence>
<feature type="domain" description="Chorismate mutase" evidence="21">
    <location>
        <begin position="1"/>
        <end position="88"/>
    </location>
</feature>
<gene>
    <name evidence="24" type="primary">pheA</name>
    <name evidence="24" type="ORF">HYY65_01495</name>
</gene>
<evidence type="ECO:0000313" key="24">
    <source>
        <dbReference type="EMBL" id="MBI3013750.1"/>
    </source>
</evidence>
<dbReference type="GO" id="GO:0009094">
    <property type="term" value="P:L-phenylalanine biosynthetic process"/>
    <property type="evidence" value="ECO:0007669"/>
    <property type="project" value="UniProtKB-KW"/>
</dbReference>
<keyword evidence="11" id="KW-0057">Aromatic amino acid biosynthesis</keyword>
<dbReference type="EMBL" id="JACPSX010000027">
    <property type="protein sequence ID" value="MBI3013750.1"/>
    <property type="molecule type" value="Genomic_DNA"/>
</dbReference>
<dbReference type="Pfam" id="PF01842">
    <property type="entry name" value="ACT"/>
    <property type="match status" value="1"/>
</dbReference>
<evidence type="ECO:0000256" key="2">
    <source>
        <dbReference type="ARBA" id="ARBA00002364"/>
    </source>
</evidence>
<dbReference type="PROSITE" id="PS51171">
    <property type="entry name" value="PREPHENATE_DEHYDR_3"/>
    <property type="match status" value="1"/>
</dbReference>
<evidence type="ECO:0000259" key="21">
    <source>
        <dbReference type="PROSITE" id="PS51168"/>
    </source>
</evidence>
<dbReference type="Gene3D" id="3.30.70.260">
    <property type="match status" value="1"/>
</dbReference>
<dbReference type="GO" id="GO:0004664">
    <property type="term" value="F:prephenate dehydratase activity"/>
    <property type="evidence" value="ECO:0007669"/>
    <property type="project" value="UniProtKB-EC"/>
</dbReference>
<dbReference type="GO" id="GO:0046417">
    <property type="term" value="P:chorismate metabolic process"/>
    <property type="evidence" value="ECO:0007669"/>
    <property type="project" value="InterPro"/>
</dbReference>
<evidence type="ECO:0000256" key="13">
    <source>
        <dbReference type="ARBA" id="ARBA00023235"/>
    </source>
</evidence>
<dbReference type="NCBIfam" id="TIGR01807">
    <property type="entry name" value="CM_P2"/>
    <property type="match status" value="1"/>
</dbReference>
<feature type="domain" description="ACT" evidence="23">
    <location>
        <begin position="275"/>
        <end position="352"/>
    </location>
</feature>
<evidence type="ECO:0000256" key="14">
    <source>
        <dbReference type="ARBA" id="ARBA00023239"/>
    </source>
</evidence>
<reference evidence="24" key="1">
    <citation type="submission" date="2020-07" db="EMBL/GenBank/DDBJ databases">
        <title>Huge and variable diversity of episymbiotic CPR bacteria and DPANN archaea in groundwater ecosystems.</title>
        <authorList>
            <person name="He C.Y."/>
            <person name="Keren R."/>
            <person name="Whittaker M."/>
            <person name="Farag I.F."/>
            <person name="Doudna J."/>
            <person name="Cate J.H.D."/>
            <person name="Banfield J.F."/>
        </authorList>
    </citation>
    <scope>NUCLEOTIDE SEQUENCE</scope>
    <source>
        <strain evidence="24">NC_groundwater_717_Ag_S-0.2um_59_8</strain>
    </source>
</reference>
<feature type="domain" description="Prephenate dehydratase" evidence="22">
    <location>
        <begin position="88"/>
        <end position="263"/>
    </location>
</feature>
<dbReference type="Proteomes" id="UP000741360">
    <property type="component" value="Unassembled WGS sequence"/>
</dbReference>
<dbReference type="GO" id="GO:0004106">
    <property type="term" value="F:chorismate mutase activity"/>
    <property type="evidence" value="ECO:0007669"/>
    <property type="project" value="UniProtKB-EC"/>
</dbReference>
<dbReference type="InterPro" id="IPR002912">
    <property type="entry name" value="ACT_dom"/>
</dbReference>
<dbReference type="SUPFAM" id="SSF48600">
    <property type="entry name" value="Chorismate mutase II"/>
    <property type="match status" value="1"/>
</dbReference>
<dbReference type="PROSITE" id="PS51168">
    <property type="entry name" value="CHORISMATE_MUT_2"/>
    <property type="match status" value="1"/>
</dbReference>
<evidence type="ECO:0000256" key="3">
    <source>
        <dbReference type="ARBA" id="ARBA00004496"/>
    </source>
</evidence>
<dbReference type="Pfam" id="PF00800">
    <property type="entry name" value="PDT"/>
    <property type="match status" value="1"/>
</dbReference>
<evidence type="ECO:0000256" key="19">
    <source>
        <dbReference type="PIRSR" id="PIRSR001500-2"/>
    </source>
</evidence>
<sequence>MDNLSNLRKKIDALDDEILRLLNERARLVLEIGREKARSSSGPHVPEREREILERLTAQNPGPFPNDGIRTLYREIFAVSLALESPKTVAYLGPEATFAHQACQRYFGSGASLLPLETIPAIFREVEAERATCGLVPVENSIEGMVSHTLDLFMEFDLKICGEVLLKITHYLVSRAKTPGQVRKIYSHPQALAQCRQWIEHNFPRAELAEVTSTARAAERAREEQGAAAIASILAADLYGLSVLARGIEDNPHNYTRFLVIGRQSPAPSGTDKTSILFSVRDKPGALFEALGPFAEQKVNLTKIESRPSKKKPWEYVFFVDMEGHLEDKAVRQAIAALREDAVDLRVLGSYPRGEMA</sequence>
<keyword evidence="12" id="KW-0584">Phenylalanine biosynthesis</keyword>
<dbReference type="FunFam" id="3.40.190.10:FF:000034">
    <property type="entry name" value="Chorismate mutase/prephenate dehydratase"/>
    <property type="match status" value="1"/>
</dbReference>
<comment type="caution">
    <text evidence="24">The sequence shown here is derived from an EMBL/GenBank/DDBJ whole genome shotgun (WGS) entry which is preliminary data.</text>
</comment>
<keyword evidence="15" id="KW-0511">Multifunctional enzyme</keyword>